<evidence type="ECO:0000256" key="1">
    <source>
        <dbReference type="ARBA" id="ARBA00004429"/>
    </source>
</evidence>
<keyword evidence="12 14" id="KW-0143">Chaperone</keyword>
<feature type="disulfide bond" description="Redox-active" evidence="14">
    <location>
        <begin position="41"/>
        <end position="44"/>
    </location>
</feature>
<evidence type="ECO:0000256" key="9">
    <source>
        <dbReference type="ARBA" id="ARBA00023002"/>
    </source>
</evidence>
<dbReference type="SUPFAM" id="SSF158442">
    <property type="entry name" value="DsbB-like"/>
    <property type="match status" value="1"/>
</dbReference>
<feature type="transmembrane region" description="Helical" evidence="15">
    <location>
        <begin position="45"/>
        <end position="63"/>
    </location>
</feature>
<evidence type="ECO:0000256" key="8">
    <source>
        <dbReference type="ARBA" id="ARBA00022989"/>
    </source>
</evidence>
<comment type="subcellular location">
    <subcellularLocation>
        <location evidence="1">Cell inner membrane</location>
        <topology evidence="1">Multi-pass membrane protein</topology>
    </subcellularLocation>
    <subcellularLocation>
        <location evidence="14">Cell membrane</location>
        <topology evidence="14">Multi-pass membrane protein</topology>
    </subcellularLocation>
</comment>
<evidence type="ECO:0000256" key="14">
    <source>
        <dbReference type="HAMAP-Rule" id="MF_00286"/>
    </source>
</evidence>
<evidence type="ECO:0000313" key="16">
    <source>
        <dbReference type="EMBL" id="XDV10445.1"/>
    </source>
</evidence>
<dbReference type="GO" id="GO:0005886">
    <property type="term" value="C:plasma membrane"/>
    <property type="evidence" value="ECO:0007669"/>
    <property type="project" value="UniProtKB-SubCell"/>
</dbReference>
<dbReference type="NCBIfam" id="NF002485">
    <property type="entry name" value="PRK01749.1"/>
    <property type="match status" value="1"/>
</dbReference>
<dbReference type="EMBL" id="CP165718">
    <property type="protein sequence ID" value="XDV10445.1"/>
    <property type="molecule type" value="Genomic_DNA"/>
</dbReference>
<evidence type="ECO:0000256" key="5">
    <source>
        <dbReference type="ARBA" id="ARBA00022519"/>
    </source>
</evidence>
<evidence type="ECO:0000256" key="12">
    <source>
        <dbReference type="ARBA" id="ARBA00023186"/>
    </source>
</evidence>
<keyword evidence="7 14" id="KW-0249">Electron transport</keyword>
<dbReference type="PANTHER" id="PTHR36570:SF2">
    <property type="entry name" value="DISULFIDE BOND FORMATION PROTEIN B"/>
    <property type="match status" value="1"/>
</dbReference>
<comment type="caution">
    <text evidence="14">Lacks conserved residue(s) required for the propagation of feature annotation.</text>
</comment>
<evidence type="ECO:0000256" key="10">
    <source>
        <dbReference type="ARBA" id="ARBA00023136"/>
    </source>
</evidence>
<dbReference type="Gene3D" id="1.20.1550.10">
    <property type="entry name" value="DsbB-like"/>
    <property type="match status" value="1"/>
</dbReference>
<feature type="transmembrane region" description="Helical" evidence="15">
    <location>
        <begin position="146"/>
        <end position="169"/>
    </location>
</feature>
<evidence type="ECO:0000256" key="4">
    <source>
        <dbReference type="ARBA" id="ARBA00022475"/>
    </source>
</evidence>
<feature type="transmembrane region" description="Helical" evidence="15">
    <location>
        <begin position="68"/>
        <end position="89"/>
    </location>
</feature>
<keyword evidence="9 14" id="KW-0560">Oxidoreductase</keyword>
<dbReference type="InterPro" id="IPR003752">
    <property type="entry name" value="DiS_bond_form_DsbB/BdbC"/>
</dbReference>
<dbReference type="InterPro" id="IPR023380">
    <property type="entry name" value="DsbB-like_sf"/>
</dbReference>
<evidence type="ECO:0000256" key="11">
    <source>
        <dbReference type="ARBA" id="ARBA00023157"/>
    </source>
</evidence>
<feature type="topological domain" description="Cytoplasmic" evidence="14">
    <location>
        <begin position="166"/>
        <end position="173"/>
    </location>
</feature>
<evidence type="ECO:0000256" key="7">
    <source>
        <dbReference type="ARBA" id="ARBA00022982"/>
    </source>
</evidence>
<dbReference type="GO" id="GO:0009055">
    <property type="term" value="F:electron transfer activity"/>
    <property type="evidence" value="ECO:0007669"/>
    <property type="project" value="UniProtKB-UniRule"/>
</dbReference>
<feature type="disulfide bond" description="Redox-active" evidence="14">
    <location>
        <begin position="106"/>
        <end position="132"/>
    </location>
</feature>
<evidence type="ECO:0000256" key="3">
    <source>
        <dbReference type="ARBA" id="ARBA00022448"/>
    </source>
</evidence>
<comment type="similarity">
    <text evidence="2 14">Belongs to the DsbB family.</text>
</comment>
<reference evidence="16" key="1">
    <citation type="submission" date="2024-07" db="EMBL/GenBank/DDBJ databases">
        <title>Whole genome sequence of bacterial strains from algal surface.</title>
        <authorList>
            <person name="Kumar P."/>
        </authorList>
    </citation>
    <scope>NUCLEOTIDE SEQUENCE</scope>
    <source>
        <strain evidence="16">PP-1MA</strain>
    </source>
</reference>
<accession>A0AB39XBX3</accession>
<evidence type="ECO:0000256" key="2">
    <source>
        <dbReference type="ARBA" id="ARBA00008823"/>
    </source>
</evidence>
<dbReference type="InterPro" id="IPR022920">
    <property type="entry name" value="Disulphide_bond_form_DsbB"/>
</dbReference>
<dbReference type="AlphaFoldDB" id="A0AB39XBX3"/>
<keyword evidence="13 14" id="KW-0676">Redox-active center</keyword>
<proteinExistence type="inferred from homology"/>
<evidence type="ECO:0000256" key="15">
    <source>
        <dbReference type="SAM" id="Phobius"/>
    </source>
</evidence>
<dbReference type="RefSeq" id="WP_369743828.1">
    <property type="nucleotide sequence ID" value="NZ_CP165718.1"/>
</dbReference>
<comment type="function">
    <text evidence="14">Required for disulfide bond formation in some periplasmic proteins. Acts by oxidizing the DsbA protein.</text>
</comment>
<dbReference type="InterPro" id="IPR050183">
    <property type="entry name" value="DsbB"/>
</dbReference>
<dbReference type="Pfam" id="PF02600">
    <property type="entry name" value="DsbB"/>
    <property type="match status" value="1"/>
</dbReference>
<organism evidence="16">
    <name type="scientific">Pseudidiomarina sp. PP-1MA</name>
    <dbReference type="NCBI Taxonomy" id="3237706"/>
    <lineage>
        <taxon>Bacteria</taxon>
        <taxon>Pseudomonadati</taxon>
        <taxon>Pseudomonadota</taxon>
        <taxon>Gammaproteobacteria</taxon>
        <taxon>Alteromonadales</taxon>
        <taxon>Idiomarinaceae</taxon>
        <taxon>Pseudidiomarina</taxon>
    </lineage>
</organism>
<dbReference type="GO" id="GO:0006457">
    <property type="term" value="P:protein folding"/>
    <property type="evidence" value="ECO:0007669"/>
    <property type="project" value="InterPro"/>
</dbReference>
<keyword evidence="11 14" id="KW-1015">Disulfide bond</keyword>
<feature type="topological domain" description="Cytoplasmic" evidence="14">
    <location>
        <begin position="1"/>
        <end position="14"/>
    </location>
</feature>
<keyword evidence="10 14" id="KW-0472">Membrane</keyword>
<feature type="topological domain" description="Periplasmic" evidence="14">
    <location>
        <begin position="32"/>
        <end position="49"/>
    </location>
</feature>
<keyword evidence="5" id="KW-0997">Cell inner membrane</keyword>
<dbReference type="GO" id="GO:0015035">
    <property type="term" value="F:protein-disulfide reductase activity"/>
    <property type="evidence" value="ECO:0007669"/>
    <property type="project" value="UniProtKB-UniRule"/>
</dbReference>
<gene>
    <name evidence="14 16" type="primary">dsbB</name>
    <name evidence="16" type="ORF">AB8S08_04455</name>
</gene>
<keyword evidence="6 14" id="KW-0812">Transmembrane</keyword>
<keyword evidence="4 14" id="KW-1003">Cell membrane</keyword>
<dbReference type="PANTHER" id="PTHR36570">
    <property type="entry name" value="DISULFIDE BOND FORMATION PROTEIN B"/>
    <property type="match status" value="1"/>
</dbReference>
<keyword evidence="3 14" id="KW-0813">Transport</keyword>
<dbReference type="HAMAP" id="MF_00286">
    <property type="entry name" value="DsbB"/>
    <property type="match status" value="1"/>
</dbReference>
<protein>
    <recommendedName>
        <fullName evidence="14">Disulfide bond formation protein B</fullName>
    </recommendedName>
    <alternativeName>
        <fullName evidence="14">Disulfide oxidoreductase</fullName>
    </alternativeName>
</protein>
<evidence type="ECO:0000256" key="6">
    <source>
        <dbReference type="ARBA" id="ARBA00022692"/>
    </source>
</evidence>
<sequence>MLKHLAKLPTQRLPWLLLLLSVLALLSFALYVQHGLGIEPCVKCIYQRTAIIAIGLAALVGLLRPQQLLLRSLAWLAWLVAAVWGYVIAAEHVQLQQAENSFFIVCEAFPNFPSWLPLHELLPNLFGAPGLCGDIDWQFAGLSMPMWMQIIFAGYAIVAVAVMLIRLLVQRAL</sequence>
<name>A0AB39XBX3_9GAMM</name>
<evidence type="ECO:0000256" key="13">
    <source>
        <dbReference type="ARBA" id="ARBA00023284"/>
    </source>
</evidence>
<keyword evidence="8 14" id="KW-1133">Transmembrane helix</keyword>